<dbReference type="KEGG" id="ebi:EbC_pEb17201120"/>
<gene>
    <name evidence="1" type="ordered locus">EbC_pEb17201120</name>
</gene>
<dbReference type="AlphaFoldDB" id="D8MJW7"/>
<name>D8MJW7_ERWBE</name>
<protein>
    <submittedName>
        <fullName evidence="1">Uncharacterized protein</fullName>
    </submittedName>
</protein>
<sequence length="40" mass="4669">MLLLYDYKRKPGPKGPYKDDIKKILNLRLNDLSSGCEQIM</sequence>
<dbReference type="HOGENOM" id="CLU_3289359_0_0_6"/>
<keyword evidence="2" id="KW-1185">Reference proteome</keyword>
<dbReference type="EMBL" id="FP236830">
    <property type="protein sequence ID" value="CAX53565.1"/>
    <property type="molecule type" value="Genomic_DNA"/>
</dbReference>
<keyword evidence="1" id="KW-0614">Plasmid</keyword>
<geneLocation type="plasmid" evidence="1 2">
    <name>pEB170</name>
</geneLocation>
<dbReference type="Proteomes" id="UP000008793">
    <property type="component" value="Plasmid pEB170"/>
</dbReference>
<proteinExistence type="predicted"/>
<reference evidence="1 2" key="1">
    <citation type="journal article" date="2010" name="BMC Genomics">
        <title>Genome comparison of the epiphytic bacteria Erwinia billingiae and E. tasmaniensis with the pear pathogen E. pyrifoliae.</title>
        <authorList>
            <person name="Kube M."/>
            <person name="Migdoll A.M."/>
            <person name="Gehring I."/>
            <person name="Heitmann K."/>
            <person name="Mayer Y."/>
            <person name="Kuhl H."/>
            <person name="Knaust F."/>
            <person name="Geider K."/>
            <person name="Reinhardt R."/>
        </authorList>
    </citation>
    <scope>NUCLEOTIDE SEQUENCE [LARGE SCALE GENOMIC DNA]</scope>
    <source>
        <strain evidence="1 2">Eb661</strain>
        <plasmid evidence="1">pEB170</plasmid>
    </source>
</reference>
<organism evidence="2">
    <name type="scientific">Erwinia billingiae (strain Eb661)</name>
    <dbReference type="NCBI Taxonomy" id="634500"/>
    <lineage>
        <taxon>Bacteria</taxon>
        <taxon>Pseudomonadati</taxon>
        <taxon>Pseudomonadota</taxon>
        <taxon>Gammaproteobacteria</taxon>
        <taxon>Enterobacterales</taxon>
        <taxon>Erwiniaceae</taxon>
        <taxon>Erwinia</taxon>
    </lineage>
</organism>
<evidence type="ECO:0000313" key="2">
    <source>
        <dbReference type="Proteomes" id="UP000008793"/>
    </source>
</evidence>
<evidence type="ECO:0000313" key="1">
    <source>
        <dbReference type="EMBL" id="CAX53565.1"/>
    </source>
</evidence>
<accession>D8MJW7</accession>